<dbReference type="AlphaFoldDB" id="A0A699K3H7"/>
<gene>
    <name evidence="1" type="ORF">Tci_644825</name>
</gene>
<dbReference type="EMBL" id="BKCJ010476736">
    <property type="protein sequence ID" value="GFA72853.1"/>
    <property type="molecule type" value="Genomic_DNA"/>
</dbReference>
<feature type="non-terminal residue" evidence="1">
    <location>
        <position position="1"/>
    </location>
</feature>
<accession>A0A699K3H7</accession>
<name>A0A699K3H7_TANCI</name>
<comment type="caution">
    <text evidence="1">The sequence shown here is derived from an EMBL/GenBank/DDBJ whole genome shotgun (WGS) entry which is preliminary data.</text>
</comment>
<protein>
    <submittedName>
        <fullName evidence="1">Uncharacterized protein</fullName>
    </submittedName>
</protein>
<organism evidence="1">
    <name type="scientific">Tanacetum cinerariifolium</name>
    <name type="common">Dalmatian daisy</name>
    <name type="synonym">Chrysanthemum cinerariifolium</name>
    <dbReference type="NCBI Taxonomy" id="118510"/>
    <lineage>
        <taxon>Eukaryota</taxon>
        <taxon>Viridiplantae</taxon>
        <taxon>Streptophyta</taxon>
        <taxon>Embryophyta</taxon>
        <taxon>Tracheophyta</taxon>
        <taxon>Spermatophyta</taxon>
        <taxon>Magnoliopsida</taxon>
        <taxon>eudicotyledons</taxon>
        <taxon>Gunneridae</taxon>
        <taxon>Pentapetalae</taxon>
        <taxon>asterids</taxon>
        <taxon>campanulids</taxon>
        <taxon>Asterales</taxon>
        <taxon>Asteraceae</taxon>
        <taxon>Asteroideae</taxon>
        <taxon>Anthemideae</taxon>
        <taxon>Anthemidinae</taxon>
        <taxon>Tanacetum</taxon>
    </lineage>
</organism>
<evidence type="ECO:0000313" key="1">
    <source>
        <dbReference type="EMBL" id="GFA72853.1"/>
    </source>
</evidence>
<proteinExistence type="predicted"/>
<sequence length="212" mass="25755">NRGKTYYHIVRFIICLKVRANTNLKFRYHKKVDKEIMEGVVGTWLIRCHRKKFEEYMEIKRGDDDEVLTFDEFSDFEEENLCKDNEIVEIFRIETDVFNFETLLCKEFKKFNHILHIDVDYANNALWLYWKRGDDDEVLTFDEFSDFEEENLCKDNEIVEIFRIETDVFNFETLLCKEFKKFNHILHIDVDVLTGDLLGFKTYKDYKKCIDL</sequence>
<reference evidence="1" key="1">
    <citation type="journal article" date="2019" name="Sci. Rep.">
        <title>Draft genome of Tanacetum cinerariifolium, the natural source of mosquito coil.</title>
        <authorList>
            <person name="Yamashiro T."/>
            <person name="Shiraishi A."/>
            <person name="Satake H."/>
            <person name="Nakayama K."/>
        </authorList>
    </citation>
    <scope>NUCLEOTIDE SEQUENCE</scope>
</reference>